<keyword evidence="2" id="KW-0479">Metal-binding</keyword>
<dbReference type="GO" id="GO:0046656">
    <property type="term" value="P:folic acid biosynthetic process"/>
    <property type="evidence" value="ECO:0007669"/>
    <property type="project" value="UniProtKB-KW"/>
</dbReference>
<dbReference type="EMBL" id="FUKP01000028">
    <property type="protein sequence ID" value="SJN23483.1"/>
    <property type="molecule type" value="Genomic_DNA"/>
</dbReference>
<dbReference type="InterPro" id="IPR011005">
    <property type="entry name" value="Dihydropteroate_synth-like_sf"/>
</dbReference>
<dbReference type="AlphaFoldDB" id="A0A1R4IVX6"/>
<protein>
    <recommendedName>
        <fullName evidence="2">Dihydropteroate synthase</fullName>
        <shortName evidence="2">DHPS</shortName>
        <ecNumber evidence="2">2.5.1.15</ecNumber>
    </recommendedName>
    <alternativeName>
        <fullName evidence="2">Dihydropteroate pyrophosphorylase</fullName>
    </alternativeName>
</protein>
<comment type="similarity">
    <text evidence="1 2">Belongs to the DHPS family.</text>
</comment>
<dbReference type="GO" id="GO:0004156">
    <property type="term" value="F:dihydropteroate synthase activity"/>
    <property type="evidence" value="ECO:0007669"/>
    <property type="project" value="UniProtKB-EC"/>
</dbReference>
<dbReference type="InterPro" id="IPR000489">
    <property type="entry name" value="Pterin-binding_dom"/>
</dbReference>
<comment type="function">
    <text evidence="2">Catalyzes the condensation of para-aminobenzoate (pABA) with 6-hydroxymethyl-7,8-dihydropterin diphosphate (DHPt-PP) to form 7,8-dihydropteroate (H2Pte), the immediate precursor of folate derivatives.</text>
</comment>
<accession>A0A1R4IVX6</accession>
<comment type="cofactor">
    <cofactor evidence="2">
        <name>Mg(2+)</name>
        <dbReference type="ChEBI" id="CHEBI:18420"/>
    </cofactor>
</comment>
<keyword evidence="2" id="KW-0808">Transferase</keyword>
<evidence type="ECO:0000313" key="5">
    <source>
        <dbReference type="Proteomes" id="UP000196230"/>
    </source>
</evidence>
<dbReference type="GO" id="GO:0046654">
    <property type="term" value="P:tetrahydrofolate biosynthetic process"/>
    <property type="evidence" value="ECO:0007669"/>
    <property type="project" value="UniProtKB-UniPathway"/>
</dbReference>
<organism evidence="4 5">
    <name type="scientific">Micrococcus lylae</name>
    <dbReference type="NCBI Taxonomy" id="1273"/>
    <lineage>
        <taxon>Bacteria</taxon>
        <taxon>Bacillati</taxon>
        <taxon>Actinomycetota</taxon>
        <taxon>Actinomycetes</taxon>
        <taxon>Micrococcales</taxon>
        <taxon>Micrococcaceae</taxon>
        <taxon>Micrococcus</taxon>
    </lineage>
</organism>
<keyword evidence="2" id="KW-0460">Magnesium</keyword>
<dbReference type="RefSeq" id="WP_245829806.1">
    <property type="nucleotide sequence ID" value="NZ_FUKP01000028.1"/>
</dbReference>
<dbReference type="Pfam" id="PF00809">
    <property type="entry name" value="Pterin_bind"/>
    <property type="match status" value="1"/>
</dbReference>
<evidence type="ECO:0000256" key="1">
    <source>
        <dbReference type="ARBA" id="ARBA00009503"/>
    </source>
</evidence>
<dbReference type="EC" id="2.5.1.15" evidence="2"/>
<dbReference type="NCBIfam" id="TIGR01496">
    <property type="entry name" value="DHPS"/>
    <property type="match status" value="1"/>
</dbReference>
<dbReference type="InterPro" id="IPR045031">
    <property type="entry name" value="DHP_synth-like"/>
</dbReference>
<dbReference type="PANTHER" id="PTHR20941:SF8">
    <property type="entry name" value="INACTIVE DIHYDROPTEROATE SYNTHASE 2"/>
    <property type="match status" value="1"/>
</dbReference>
<gene>
    <name evidence="4" type="ORF">FM125_04670</name>
</gene>
<dbReference type="GO" id="GO:0005829">
    <property type="term" value="C:cytosol"/>
    <property type="evidence" value="ECO:0007669"/>
    <property type="project" value="TreeGrafter"/>
</dbReference>
<dbReference type="InterPro" id="IPR006390">
    <property type="entry name" value="DHP_synth_dom"/>
</dbReference>
<evidence type="ECO:0000256" key="2">
    <source>
        <dbReference type="RuleBase" id="RU361205"/>
    </source>
</evidence>
<comment type="pathway">
    <text evidence="2">Cofactor biosynthesis; tetrahydrofolate biosynthesis; 7,8-dihydrofolate from 2-amino-4-hydroxy-6-hydroxymethyl-7,8-dihydropteridine diphosphate and 4-aminobenzoate: step 1/2.</text>
</comment>
<dbReference type="PROSITE" id="PS00792">
    <property type="entry name" value="DHPS_1"/>
    <property type="match status" value="1"/>
</dbReference>
<dbReference type="UniPathway" id="UPA00077">
    <property type="reaction ID" value="UER00156"/>
</dbReference>
<dbReference type="PANTHER" id="PTHR20941">
    <property type="entry name" value="FOLATE SYNTHESIS PROTEINS"/>
    <property type="match status" value="1"/>
</dbReference>
<name>A0A1R4IVX6_9MICC</name>
<dbReference type="PROSITE" id="PS50972">
    <property type="entry name" value="PTERIN_BINDING"/>
    <property type="match status" value="1"/>
</dbReference>
<dbReference type="SUPFAM" id="SSF51717">
    <property type="entry name" value="Dihydropteroate synthetase-like"/>
    <property type="match status" value="1"/>
</dbReference>
<dbReference type="Gene3D" id="3.20.20.20">
    <property type="entry name" value="Dihydropteroate synthase-like"/>
    <property type="match status" value="1"/>
</dbReference>
<proteinExistence type="inferred from homology"/>
<evidence type="ECO:0000259" key="3">
    <source>
        <dbReference type="PROSITE" id="PS50972"/>
    </source>
</evidence>
<sequence>MLFPVPALKHPVHRFAHTEVDLRTRVLVMAVVNRTPDSFYDAGATFAFDAAVDAARAAAADGADWLDVGGVPFAPGEELDPAEEAERVAPLIAALRAGDGGVHGGEEAARAILSADTFQPAVAAAALEAGADVVNDTSGLYYPDLGRVAAEHGAHLVVTHSLAHLTGPRTVVPRPQYSDVVAEVCEQLLRTVDRAVSLGVAPEKIIVDPGHDLNKTTVHTLEVTRRLEEVADLGFPVLAAVSNKDFVGESLHRPKSQRLAGSLAAAVACVAGGARILRMHQVRPSVDAARMVECIADWRDPVLAVHNTGDLNRDPDLSAVAADEDWEPRA</sequence>
<dbReference type="GO" id="GO:0046872">
    <property type="term" value="F:metal ion binding"/>
    <property type="evidence" value="ECO:0007669"/>
    <property type="project" value="UniProtKB-KW"/>
</dbReference>
<reference evidence="4 5" key="1">
    <citation type="submission" date="2017-02" db="EMBL/GenBank/DDBJ databases">
        <authorList>
            <person name="Peterson S.W."/>
        </authorList>
    </citation>
    <scope>NUCLEOTIDE SEQUENCE [LARGE SCALE GENOMIC DNA]</scope>
    <source>
        <strain evidence="4 5">2B3F</strain>
    </source>
</reference>
<dbReference type="Proteomes" id="UP000196230">
    <property type="component" value="Unassembled WGS sequence"/>
</dbReference>
<evidence type="ECO:0000313" key="4">
    <source>
        <dbReference type="EMBL" id="SJN23483.1"/>
    </source>
</evidence>
<feature type="domain" description="Pterin-binding" evidence="3">
    <location>
        <begin position="26"/>
        <end position="290"/>
    </location>
</feature>
<keyword evidence="2" id="KW-0289">Folate biosynthesis</keyword>